<feature type="modified residue" description="4-aspartylphosphate" evidence="1">
    <location>
        <position position="53"/>
    </location>
</feature>
<dbReference type="SMART" id="SM00267">
    <property type="entry name" value="GGDEF"/>
    <property type="match status" value="1"/>
</dbReference>
<dbReference type="SUPFAM" id="SSF52172">
    <property type="entry name" value="CheY-like"/>
    <property type="match status" value="1"/>
</dbReference>
<dbReference type="Proteomes" id="UP001594351">
    <property type="component" value="Unassembled WGS sequence"/>
</dbReference>
<evidence type="ECO:0000259" key="2">
    <source>
        <dbReference type="PROSITE" id="PS50110"/>
    </source>
</evidence>
<dbReference type="SMART" id="SM00448">
    <property type="entry name" value="REC"/>
    <property type="match status" value="1"/>
</dbReference>
<accession>A0ABV6Z0E3</accession>
<dbReference type="CDD" id="cd01949">
    <property type="entry name" value="GGDEF"/>
    <property type="match status" value="1"/>
</dbReference>
<dbReference type="Pfam" id="PF00990">
    <property type="entry name" value="GGDEF"/>
    <property type="match status" value="1"/>
</dbReference>
<evidence type="ECO:0000313" key="4">
    <source>
        <dbReference type="EMBL" id="MFC1851918.1"/>
    </source>
</evidence>
<name>A0ABV6Z0E3_UNCC1</name>
<dbReference type="Gene3D" id="3.30.70.270">
    <property type="match status" value="1"/>
</dbReference>
<dbReference type="InterPro" id="IPR050469">
    <property type="entry name" value="Diguanylate_Cyclase"/>
</dbReference>
<dbReference type="EMBL" id="JBHPBY010000242">
    <property type="protein sequence ID" value="MFC1851918.1"/>
    <property type="molecule type" value="Genomic_DNA"/>
</dbReference>
<dbReference type="Gene3D" id="3.40.50.2300">
    <property type="match status" value="1"/>
</dbReference>
<reference evidence="4 5" key="1">
    <citation type="submission" date="2024-09" db="EMBL/GenBank/DDBJ databases">
        <title>Laminarin stimulates single cell rates of sulfate reduction while oxygen inhibits transcriptomic activity in coastal marine sediment.</title>
        <authorList>
            <person name="Lindsay M."/>
            <person name="Orcutt B."/>
            <person name="Emerson D."/>
            <person name="Stepanauskas R."/>
            <person name="D'Angelo T."/>
        </authorList>
    </citation>
    <scope>NUCLEOTIDE SEQUENCE [LARGE SCALE GENOMIC DNA]</scope>
    <source>
        <strain evidence="4">SAG AM-311-K15</strain>
    </source>
</reference>
<dbReference type="InterPro" id="IPR000160">
    <property type="entry name" value="GGDEF_dom"/>
</dbReference>
<dbReference type="PANTHER" id="PTHR45138">
    <property type="entry name" value="REGULATORY COMPONENTS OF SENSORY TRANSDUCTION SYSTEM"/>
    <property type="match status" value="1"/>
</dbReference>
<organism evidence="4 5">
    <name type="scientific">candidate division CSSED10-310 bacterium</name>
    <dbReference type="NCBI Taxonomy" id="2855610"/>
    <lineage>
        <taxon>Bacteria</taxon>
        <taxon>Bacteria division CSSED10-310</taxon>
    </lineage>
</organism>
<evidence type="ECO:0000259" key="3">
    <source>
        <dbReference type="PROSITE" id="PS50887"/>
    </source>
</evidence>
<keyword evidence="5" id="KW-1185">Reference proteome</keyword>
<dbReference type="PROSITE" id="PS50110">
    <property type="entry name" value="RESPONSE_REGULATORY"/>
    <property type="match status" value="1"/>
</dbReference>
<dbReference type="EC" id="2.7.7.65" evidence="4"/>
<dbReference type="InterPro" id="IPR011006">
    <property type="entry name" value="CheY-like_superfamily"/>
</dbReference>
<dbReference type="InterPro" id="IPR043128">
    <property type="entry name" value="Rev_trsase/Diguanyl_cyclase"/>
</dbReference>
<protein>
    <submittedName>
        <fullName evidence="4">Diguanylate cyclase</fullName>
        <ecNumber evidence="4">2.7.7.65</ecNumber>
    </submittedName>
</protein>
<dbReference type="GO" id="GO:0052621">
    <property type="term" value="F:diguanylate cyclase activity"/>
    <property type="evidence" value="ECO:0007669"/>
    <property type="project" value="UniProtKB-EC"/>
</dbReference>
<evidence type="ECO:0000256" key="1">
    <source>
        <dbReference type="PROSITE-ProRule" id="PRU00169"/>
    </source>
</evidence>
<dbReference type="Pfam" id="PF00072">
    <property type="entry name" value="Response_reg"/>
    <property type="match status" value="1"/>
</dbReference>
<keyword evidence="4" id="KW-0808">Transferase</keyword>
<dbReference type="PANTHER" id="PTHR45138:SF9">
    <property type="entry name" value="DIGUANYLATE CYCLASE DGCM-RELATED"/>
    <property type="match status" value="1"/>
</dbReference>
<evidence type="ECO:0000313" key="5">
    <source>
        <dbReference type="Proteomes" id="UP001594351"/>
    </source>
</evidence>
<dbReference type="CDD" id="cd17574">
    <property type="entry name" value="REC_OmpR"/>
    <property type="match status" value="1"/>
</dbReference>
<dbReference type="InterPro" id="IPR029787">
    <property type="entry name" value="Nucleotide_cyclase"/>
</dbReference>
<sequence length="376" mass="42371">MAEKILIVEDEQRTRDLLTNELQNAGYEVVSTARGDKAIQLTVREQPDLIILDIILEGDLDGYNVARSLNALDQTHAPYIIFLSTKKEVRDRVQGFATGAHDFISKENFSLEEFMARVKNGVRIKKTHDALLDRSNIDGLTELFNHRFFMEELQKEMGKARQHGFTLSLAFLDVDDFKMYNDLYGHYAGDRVLNGIAKIIRAKCRNTDICARYGGEEFAVILPSTNSKGAQIVMERVRAMVEEEKFPVRGTGYAMEYGSTTVSIGISTYTSGLSDREFIENSDKKALYRAKAAGKNRIYIYLGHDEDGQEIVIDAAGRKPDLIDISDLLAKINEVEAKISSLGEESILEPIIRAKKELETLTTHINKLYSDEEDPT</sequence>
<feature type="domain" description="GGDEF" evidence="3">
    <location>
        <begin position="165"/>
        <end position="303"/>
    </location>
</feature>
<comment type="caution">
    <text evidence="4">The sequence shown here is derived from an EMBL/GenBank/DDBJ whole genome shotgun (WGS) entry which is preliminary data.</text>
</comment>
<dbReference type="NCBIfam" id="TIGR00254">
    <property type="entry name" value="GGDEF"/>
    <property type="match status" value="1"/>
</dbReference>
<proteinExistence type="predicted"/>
<feature type="domain" description="Response regulatory" evidence="2">
    <location>
        <begin position="4"/>
        <end position="121"/>
    </location>
</feature>
<keyword evidence="4" id="KW-0548">Nucleotidyltransferase</keyword>
<gene>
    <name evidence="4" type="ORF">ACFL27_17130</name>
</gene>
<dbReference type="SUPFAM" id="SSF55073">
    <property type="entry name" value="Nucleotide cyclase"/>
    <property type="match status" value="1"/>
</dbReference>
<dbReference type="PROSITE" id="PS50887">
    <property type="entry name" value="GGDEF"/>
    <property type="match status" value="1"/>
</dbReference>
<dbReference type="InterPro" id="IPR001789">
    <property type="entry name" value="Sig_transdc_resp-reg_receiver"/>
</dbReference>
<keyword evidence="1" id="KW-0597">Phosphoprotein</keyword>